<dbReference type="EMBL" id="JBBYXI010000003">
    <property type="protein sequence ID" value="MEN3931410.1"/>
    <property type="molecule type" value="Genomic_DNA"/>
</dbReference>
<dbReference type="Proteomes" id="UP001418637">
    <property type="component" value="Unassembled WGS sequence"/>
</dbReference>
<gene>
    <name evidence="1" type="ORF">WJT86_10115</name>
</gene>
<dbReference type="RefSeq" id="WP_346337440.1">
    <property type="nucleotide sequence ID" value="NZ_JBBYXI010000003.1"/>
</dbReference>
<organism evidence="1 2">
    <name type="scientific">Hohaiivirga grylli</name>
    <dbReference type="NCBI Taxonomy" id="3133970"/>
    <lineage>
        <taxon>Bacteria</taxon>
        <taxon>Pseudomonadati</taxon>
        <taxon>Pseudomonadota</taxon>
        <taxon>Alphaproteobacteria</taxon>
        <taxon>Hyphomicrobiales</taxon>
        <taxon>Methylobacteriaceae</taxon>
        <taxon>Hohaiivirga</taxon>
    </lineage>
</organism>
<protein>
    <submittedName>
        <fullName evidence="1">Uncharacterized protein</fullName>
    </submittedName>
</protein>
<evidence type="ECO:0000313" key="1">
    <source>
        <dbReference type="EMBL" id="MEN3931410.1"/>
    </source>
</evidence>
<proteinExistence type="predicted"/>
<name>A0ABV0BKW2_9HYPH</name>
<evidence type="ECO:0000313" key="2">
    <source>
        <dbReference type="Proteomes" id="UP001418637"/>
    </source>
</evidence>
<accession>A0ABV0BKW2</accession>
<sequence>MTEKRLPPLLPPQTRIVDDQGRMTKEFYDYLLRLNAKLEQSDAGLKQRKEVSENG</sequence>
<keyword evidence="2" id="KW-1185">Reference proteome</keyword>
<reference evidence="1 2" key="1">
    <citation type="submission" date="2024-04" db="EMBL/GenBank/DDBJ databases">
        <title>A novel species isolated from cricket.</title>
        <authorList>
            <person name="Wang H.-C."/>
        </authorList>
    </citation>
    <scope>NUCLEOTIDE SEQUENCE [LARGE SCALE GENOMIC DNA]</scope>
    <source>
        <strain evidence="1 2">WL0021</strain>
    </source>
</reference>
<comment type="caution">
    <text evidence="1">The sequence shown here is derived from an EMBL/GenBank/DDBJ whole genome shotgun (WGS) entry which is preliminary data.</text>
</comment>